<reference evidence="1" key="1">
    <citation type="journal article" date="2014" name="Front. Microbiol.">
        <title>High frequency of phylogenetically diverse reductive dehalogenase-homologous genes in deep subseafloor sedimentary metagenomes.</title>
        <authorList>
            <person name="Kawai M."/>
            <person name="Futagami T."/>
            <person name="Toyoda A."/>
            <person name="Takaki Y."/>
            <person name="Nishi S."/>
            <person name="Hori S."/>
            <person name="Arai W."/>
            <person name="Tsubouchi T."/>
            <person name="Morono Y."/>
            <person name="Uchiyama I."/>
            <person name="Ito T."/>
            <person name="Fujiyama A."/>
            <person name="Inagaki F."/>
            <person name="Takami H."/>
        </authorList>
    </citation>
    <scope>NUCLEOTIDE SEQUENCE</scope>
    <source>
        <strain evidence="1">Expedition CK06-06</strain>
    </source>
</reference>
<dbReference type="GO" id="GO:0019546">
    <property type="term" value="P:L-arginine deiminase pathway"/>
    <property type="evidence" value="ECO:0007669"/>
    <property type="project" value="TreeGrafter"/>
</dbReference>
<dbReference type="GO" id="GO:0016990">
    <property type="term" value="F:arginine deiminase activity"/>
    <property type="evidence" value="ECO:0007669"/>
    <property type="project" value="TreeGrafter"/>
</dbReference>
<gene>
    <name evidence="1" type="ORF">S01H1_51751</name>
</gene>
<sequence length="236" mass="25806">VAILRRAGADVIFHVEYQPGRADAIYVHDPAIVTEKGAVILRPGKDLRRGEEAAMARRLAELGVPVTYALHDGSMAEGGDLLWIDRHTLAVGQGFRTNAEALRQLAEALKGLEVQLIPVQLPYHTGPQACLHLMSLISIVNQELAVCYRPLMPIPFWEYLSQRGFRLIPVPDGEFATLGTNVLALAPGKCLMLDGNPITRQRLEKAGCQVLTYRGNEISLKAEGGPTCLTRPILRG</sequence>
<comment type="caution">
    <text evidence="1">The sequence shown here is derived from an EMBL/GenBank/DDBJ whole genome shotgun (WGS) entry which is preliminary data.</text>
</comment>
<evidence type="ECO:0000313" key="1">
    <source>
        <dbReference type="EMBL" id="GAG25641.1"/>
    </source>
</evidence>
<dbReference type="PANTHER" id="PTHR47271:SF2">
    <property type="entry name" value="ARGININE DEIMINASE"/>
    <property type="match status" value="1"/>
</dbReference>
<dbReference type="Gene3D" id="3.75.10.10">
    <property type="entry name" value="L-arginine/glycine Amidinotransferase, Chain A"/>
    <property type="match status" value="1"/>
</dbReference>
<dbReference type="SUPFAM" id="SSF55909">
    <property type="entry name" value="Pentein"/>
    <property type="match status" value="1"/>
</dbReference>
<name>X0XKZ1_9ZZZZ</name>
<organism evidence="1">
    <name type="scientific">marine sediment metagenome</name>
    <dbReference type="NCBI Taxonomy" id="412755"/>
    <lineage>
        <taxon>unclassified sequences</taxon>
        <taxon>metagenomes</taxon>
        <taxon>ecological metagenomes</taxon>
    </lineage>
</organism>
<evidence type="ECO:0008006" key="2">
    <source>
        <dbReference type="Google" id="ProtNLM"/>
    </source>
</evidence>
<protein>
    <recommendedName>
        <fullName evidence="2">Amidinotransferase</fullName>
    </recommendedName>
</protein>
<dbReference type="PANTHER" id="PTHR47271">
    <property type="entry name" value="ARGININE DEIMINASE"/>
    <property type="match status" value="1"/>
</dbReference>
<dbReference type="EMBL" id="BARS01033417">
    <property type="protein sequence ID" value="GAG25641.1"/>
    <property type="molecule type" value="Genomic_DNA"/>
</dbReference>
<dbReference type="AlphaFoldDB" id="X0XKZ1"/>
<accession>X0XKZ1</accession>
<feature type="non-terminal residue" evidence="1">
    <location>
        <position position="1"/>
    </location>
</feature>
<proteinExistence type="predicted"/>
<dbReference type="Pfam" id="PF19420">
    <property type="entry name" value="DDAH_eukar"/>
    <property type="match status" value="1"/>
</dbReference>